<evidence type="ECO:0000256" key="1">
    <source>
        <dbReference type="SAM" id="Phobius"/>
    </source>
</evidence>
<dbReference type="InterPro" id="IPR029787">
    <property type="entry name" value="Nucleotide_cyclase"/>
</dbReference>
<proteinExistence type="predicted"/>
<keyword evidence="1" id="KW-1133">Transmembrane helix</keyword>
<keyword evidence="1" id="KW-0472">Membrane</keyword>
<dbReference type="SUPFAM" id="SSF158472">
    <property type="entry name" value="HAMP domain-like"/>
    <property type="match status" value="1"/>
</dbReference>
<dbReference type="SUPFAM" id="SSF55073">
    <property type="entry name" value="Nucleotide cyclase"/>
    <property type="match status" value="1"/>
</dbReference>
<dbReference type="Gene3D" id="3.30.70.1230">
    <property type="entry name" value="Nucleotide cyclase"/>
    <property type="match status" value="1"/>
</dbReference>
<protein>
    <recommendedName>
        <fullName evidence="2">HAMP domain-containing protein</fullName>
    </recommendedName>
</protein>
<dbReference type="CDD" id="cd06225">
    <property type="entry name" value="HAMP"/>
    <property type="match status" value="1"/>
</dbReference>
<dbReference type="KEGG" id="hprf:HLPR_13460"/>
<dbReference type="Proteomes" id="UP001321786">
    <property type="component" value="Chromosome"/>
</dbReference>
<feature type="transmembrane region" description="Helical" evidence="1">
    <location>
        <begin position="362"/>
        <end position="382"/>
    </location>
</feature>
<dbReference type="Gene3D" id="6.10.340.10">
    <property type="match status" value="1"/>
</dbReference>
<dbReference type="GO" id="GO:0016020">
    <property type="term" value="C:membrane"/>
    <property type="evidence" value="ECO:0007669"/>
    <property type="project" value="InterPro"/>
</dbReference>
<dbReference type="Pfam" id="PF00672">
    <property type="entry name" value="HAMP"/>
    <property type="match status" value="1"/>
</dbReference>
<reference evidence="3 4" key="1">
    <citation type="submission" date="2023-08" db="EMBL/GenBank/DDBJ databases">
        <title>Helicovermis profunda gen. nov., sp. nov., a novel mesophilic, fermentative bacterium within the Bacillota from a deep-sea hydrothermal vent chimney.</title>
        <authorList>
            <person name="Miyazaki U."/>
            <person name="Mizutani D."/>
            <person name="Hashimoto Y."/>
            <person name="Tame A."/>
            <person name="Sawayama S."/>
            <person name="Miyazaki J."/>
            <person name="Takai K."/>
            <person name="Nakagawa S."/>
        </authorList>
    </citation>
    <scope>NUCLEOTIDE SEQUENCE [LARGE SCALE GENOMIC DNA]</scope>
    <source>
        <strain evidence="3 4">S502</strain>
    </source>
</reference>
<dbReference type="AlphaFoldDB" id="A0AAU9EV92"/>
<keyword evidence="4" id="KW-1185">Reference proteome</keyword>
<feature type="transmembrane region" description="Helical" evidence="1">
    <location>
        <begin position="572"/>
        <end position="591"/>
    </location>
</feature>
<sequence length="912" mass="105705">MKKHAVFFTFLLFIIGILAYVIISNSYVFNEPVSTFTYGNINIEDSDKFNYKELYIDSDNNYGLLTLNITTLKKLDFLGIFKSSKNSLYLDSSNYYIVKLSKNKVENLIHLSYENKNLSSLVVGKNGDIYAHFVEYGKFDSWIKKEKIIHFDNYGKQKEIVFSKNYSEEDAPYLTGQIKNLSLVEDKLVFYLDNKINLTKYVYYKHSLKEKFSINLEEINGNVIQIYSDLIGNTFFYNSNSQIYLIDSSLNLKLVNSFLKEKLIINNIFKFNKDLLISLTDRNNNSLIKKLTINGTQDYLINNTNFNNNVLNSKYNLSERIVFFRIVFYLIFLFFILLVIYTCKYFYKYILQEKLSISLKMTLIIIPVIFIIMFVFVFYSVIGEFKKYSDDIKNGKYIQFNTLIDNQIKLIEDKKGDKYLVDFIKNIKIYKEIDKEKYKAFYSLLTKEGYIGLRVNNASSNLEDLASITKDIRGIYVVVDIVKYNEVYKILDTENNFMMFQKRILGNNSSFKKAKNGEIINAIGSNDNYIFTMKPIFDQSGKVIAIIQVGMKYAGYRSNVDGTFTTNSLKQILIVTLLLVFIIVFVLNISLRKLILLTKSVKEISNDNFNVLIDVTTNDEVGDLSKVFKTLMANLNNYINDMKELNAVYYKFVPKETIALIGEKDIKDVCLGDNSKKNVGVLFVTINNFRSSISNFSEEEIISFINKHSSKIGPIIRKNGGIIESYTDNGLIAIFPNHIDDGIQTSIEISREFNRLTEADNSFNNVSMFLTKGEVLFGIIGEQLRIQSTFISENIEKNRNLMSASTSMDISFMITKDVYKSSELIKTLSNIRYLGDLKGINQVYDVFESDKNSTKTLKAYYNNDFRKALEFFNAKEYLKARSLFVSILEKNINDGVARYFFYESDIRYRENR</sequence>
<feature type="domain" description="HAMP" evidence="2">
    <location>
        <begin position="588"/>
        <end position="640"/>
    </location>
</feature>
<accession>A0AAU9EV92</accession>
<dbReference type="SMART" id="SM00304">
    <property type="entry name" value="HAMP"/>
    <property type="match status" value="1"/>
</dbReference>
<feature type="transmembrane region" description="Helical" evidence="1">
    <location>
        <begin position="322"/>
        <end position="341"/>
    </location>
</feature>
<dbReference type="RefSeq" id="WP_338537309.1">
    <property type="nucleotide sequence ID" value="NZ_AP028654.1"/>
</dbReference>
<dbReference type="InterPro" id="IPR003660">
    <property type="entry name" value="HAMP_dom"/>
</dbReference>
<dbReference type="PROSITE" id="PS50885">
    <property type="entry name" value="HAMP"/>
    <property type="match status" value="1"/>
</dbReference>
<dbReference type="EMBL" id="AP028654">
    <property type="protein sequence ID" value="BEP29015.1"/>
    <property type="molecule type" value="Genomic_DNA"/>
</dbReference>
<name>A0AAU9EV92_9FIRM</name>
<organism evidence="3 4">
    <name type="scientific">Helicovermis profundi</name>
    <dbReference type="NCBI Taxonomy" id="3065157"/>
    <lineage>
        <taxon>Bacteria</taxon>
        <taxon>Bacillati</taxon>
        <taxon>Bacillota</taxon>
        <taxon>Clostridia</taxon>
        <taxon>Helicovermis</taxon>
    </lineage>
</organism>
<evidence type="ECO:0000259" key="2">
    <source>
        <dbReference type="PROSITE" id="PS50885"/>
    </source>
</evidence>
<evidence type="ECO:0000313" key="3">
    <source>
        <dbReference type="EMBL" id="BEP29015.1"/>
    </source>
</evidence>
<gene>
    <name evidence="3" type="ORF">HLPR_13460</name>
</gene>
<dbReference type="GO" id="GO:0007165">
    <property type="term" value="P:signal transduction"/>
    <property type="evidence" value="ECO:0007669"/>
    <property type="project" value="InterPro"/>
</dbReference>
<evidence type="ECO:0000313" key="4">
    <source>
        <dbReference type="Proteomes" id="UP001321786"/>
    </source>
</evidence>
<keyword evidence="1" id="KW-0812">Transmembrane</keyword>